<dbReference type="FunFam" id="1.10.340.30:FF:000002">
    <property type="entry name" value="Adenine DNA glycosylase"/>
    <property type="match status" value="1"/>
</dbReference>
<dbReference type="CDD" id="cd03431">
    <property type="entry name" value="NUDIX_DNA_Glycosylase_C-MutY"/>
    <property type="match status" value="1"/>
</dbReference>
<feature type="domain" description="HhH-GPD" evidence="15">
    <location>
        <begin position="36"/>
        <end position="187"/>
    </location>
</feature>
<dbReference type="GO" id="GO:0000701">
    <property type="term" value="F:purine-specific mismatch base pair DNA N-glycosylase activity"/>
    <property type="evidence" value="ECO:0007669"/>
    <property type="project" value="UniProtKB-EC"/>
</dbReference>
<dbReference type="PROSITE" id="PS01155">
    <property type="entry name" value="ENDONUCLEASE_III_2"/>
    <property type="match status" value="1"/>
</dbReference>
<dbReference type="GO" id="GO:0046872">
    <property type="term" value="F:metal ion binding"/>
    <property type="evidence" value="ECO:0007669"/>
    <property type="project" value="UniProtKB-UniRule"/>
</dbReference>
<comment type="catalytic activity">
    <reaction evidence="1 14">
        <text>Hydrolyzes free adenine bases from 7,8-dihydro-8-oxoguanine:adenine mismatched double-stranded DNA, leaving an apurinic site.</text>
        <dbReference type="EC" id="3.2.2.31"/>
    </reaction>
</comment>
<dbReference type="Pfam" id="PF00633">
    <property type="entry name" value="HHH"/>
    <property type="match status" value="1"/>
</dbReference>
<dbReference type="InterPro" id="IPR029119">
    <property type="entry name" value="MutY_C"/>
</dbReference>
<dbReference type="SMART" id="SM00478">
    <property type="entry name" value="ENDO3c"/>
    <property type="match status" value="1"/>
</dbReference>
<comment type="function">
    <text evidence="2">Adenine glycosylase active on G-A mispairs. MutY also corrects error-prone DNA synthesis past GO lesions which are due to the oxidatively damaged form of guanine: 7,8-dihydro-8-oxoguanine (8-oxo-dGTP).</text>
</comment>
<keyword evidence="13 14" id="KW-0326">Glycosidase</keyword>
<dbReference type="RefSeq" id="WP_125973434.1">
    <property type="nucleotide sequence ID" value="NZ_CP034433.1"/>
</dbReference>
<keyword evidence="11" id="KW-0411">Iron-sulfur</keyword>
<dbReference type="InterPro" id="IPR004035">
    <property type="entry name" value="Endouclease-III_FeS-bd_BS"/>
</dbReference>
<reference evidence="16 17" key="1">
    <citation type="submission" date="2018-12" db="EMBL/GenBank/DDBJ databases">
        <title>Complete genome sequence of Iodobacter sp. H11R3.</title>
        <authorList>
            <person name="Bae J.-W."/>
        </authorList>
    </citation>
    <scope>NUCLEOTIDE SEQUENCE [LARGE SCALE GENOMIC DNA]</scope>
    <source>
        <strain evidence="16 17">H11R3</strain>
    </source>
</reference>
<comment type="cofactor">
    <cofactor evidence="14">
        <name>[4Fe-4S] cluster</name>
        <dbReference type="ChEBI" id="CHEBI:49883"/>
    </cofactor>
    <text evidence="14">Binds 1 [4Fe-4S] cluster.</text>
</comment>
<dbReference type="Gene3D" id="3.90.79.10">
    <property type="entry name" value="Nucleoside Triphosphate Pyrophosphohydrolase"/>
    <property type="match status" value="1"/>
</dbReference>
<dbReference type="CDD" id="cd00056">
    <property type="entry name" value="ENDO3c"/>
    <property type="match status" value="1"/>
</dbReference>
<evidence type="ECO:0000313" key="17">
    <source>
        <dbReference type="Proteomes" id="UP000282438"/>
    </source>
</evidence>
<dbReference type="EMBL" id="CP034433">
    <property type="protein sequence ID" value="AZN36599.1"/>
    <property type="molecule type" value="Genomic_DNA"/>
</dbReference>
<keyword evidence="8 14" id="KW-0227">DNA damage</keyword>
<keyword evidence="10 14" id="KW-0408">Iron</keyword>
<evidence type="ECO:0000256" key="5">
    <source>
        <dbReference type="ARBA" id="ARBA00022023"/>
    </source>
</evidence>
<evidence type="ECO:0000256" key="11">
    <source>
        <dbReference type="ARBA" id="ARBA00023014"/>
    </source>
</evidence>
<dbReference type="InterPro" id="IPR015797">
    <property type="entry name" value="NUDIX_hydrolase-like_dom_sf"/>
</dbReference>
<dbReference type="InterPro" id="IPR000445">
    <property type="entry name" value="HhH_motif"/>
</dbReference>
<dbReference type="Pfam" id="PF10576">
    <property type="entry name" value="EndIII_4Fe-2S"/>
    <property type="match status" value="1"/>
</dbReference>
<proteinExistence type="inferred from homology"/>
<name>A0A3S8ZT10_9NEIS</name>
<dbReference type="InterPro" id="IPR044298">
    <property type="entry name" value="MIG/MutY"/>
</dbReference>
<dbReference type="Proteomes" id="UP000282438">
    <property type="component" value="Chromosome"/>
</dbReference>
<dbReference type="PANTHER" id="PTHR42944">
    <property type="entry name" value="ADENINE DNA GLYCOSYLASE"/>
    <property type="match status" value="1"/>
</dbReference>
<organism evidence="16 17">
    <name type="scientific">Iodobacter ciconiae</name>
    <dbReference type="NCBI Taxonomy" id="2496266"/>
    <lineage>
        <taxon>Bacteria</taxon>
        <taxon>Pseudomonadati</taxon>
        <taxon>Pseudomonadota</taxon>
        <taxon>Betaproteobacteria</taxon>
        <taxon>Neisseriales</taxon>
        <taxon>Chitinibacteraceae</taxon>
        <taxon>Iodobacter</taxon>
    </lineage>
</organism>
<keyword evidence="6" id="KW-0004">4Fe-4S</keyword>
<evidence type="ECO:0000256" key="13">
    <source>
        <dbReference type="ARBA" id="ARBA00023295"/>
    </source>
</evidence>
<evidence type="ECO:0000256" key="2">
    <source>
        <dbReference type="ARBA" id="ARBA00002933"/>
    </source>
</evidence>
<dbReference type="PROSITE" id="PS00764">
    <property type="entry name" value="ENDONUCLEASE_III_1"/>
    <property type="match status" value="1"/>
</dbReference>
<dbReference type="GO" id="GO:0006284">
    <property type="term" value="P:base-excision repair"/>
    <property type="evidence" value="ECO:0007669"/>
    <property type="project" value="UniProtKB-UniRule"/>
</dbReference>
<dbReference type="AlphaFoldDB" id="A0A3S8ZT10"/>
<protein>
    <recommendedName>
        <fullName evidence="5 14">Adenine DNA glycosylase</fullName>
        <ecNumber evidence="4 14">3.2.2.31</ecNumber>
    </recommendedName>
</protein>
<dbReference type="GO" id="GO:0035485">
    <property type="term" value="F:adenine/guanine mispair binding"/>
    <property type="evidence" value="ECO:0007669"/>
    <property type="project" value="TreeGrafter"/>
</dbReference>
<dbReference type="GO" id="GO:0034039">
    <property type="term" value="F:8-oxo-7,8-dihydroguanine DNA N-glycosylase activity"/>
    <property type="evidence" value="ECO:0007669"/>
    <property type="project" value="TreeGrafter"/>
</dbReference>
<dbReference type="Pfam" id="PF14815">
    <property type="entry name" value="NUDIX_4"/>
    <property type="match status" value="1"/>
</dbReference>
<keyword evidence="7" id="KW-0479">Metal-binding</keyword>
<keyword evidence="17" id="KW-1185">Reference proteome</keyword>
<dbReference type="PANTHER" id="PTHR42944:SF1">
    <property type="entry name" value="ADENINE DNA GLYCOSYLASE"/>
    <property type="match status" value="1"/>
</dbReference>
<dbReference type="SMART" id="SM00525">
    <property type="entry name" value="FES"/>
    <property type="match status" value="1"/>
</dbReference>
<dbReference type="SUPFAM" id="SSF55811">
    <property type="entry name" value="Nudix"/>
    <property type="match status" value="1"/>
</dbReference>
<dbReference type="KEGG" id="iod:EJO50_08870"/>
<dbReference type="Gene3D" id="1.10.340.30">
    <property type="entry name" value="Hypothetical protein, domain 2"/>
    <property type="match status" value="1"/>
</dbReference>
<dbReference type="GO" id="GO:0032357">
    <property type="term" value="F:oxidized purine DNA binding"/>
    <property type="evidence" value="ECO:0007669"/>
    <property type="project" value="TreeGrafter"/>
</dbReference>
<evidence type="ECO:0000256" key="12">
    <source>
        <dbReference type="ARBA" id="ARBA00023204"/>
    </source>
</evidence>
<evidence type="ECO:0000313" key="16">
    <source>
        <dbReference type="EMBL" id="AZN36599.1"/>
    </source>
</evidence>
<dbReference type="Gene3D" id="1.10.1670.10">
    <property type="entry name" value="Helix-hairpin-Helix base-excision DNA repair enzymes (C-terminal)"/>
    <property type="match status" value="1"/>
</dbReference>
<comment type="similarity">
    <text evidence="3 14">Belongs to the Nth/MutY family.</text>
</comment>
<gene>
    <name evidence="16" type="primary">mutY</name>
    <name evidence="16" type="ORF">EJO50_08870</name>
</gene>
<dbReference type="InterPro" id="IPR003651">
    <property type="entry name" value="Endonuclease3_FeS-loop_motif"/>
</dbReference>
<dbReference type="OrthoDB" id="9802365at2"/>
<dbReference type="SUPFAM" id="SSF48150">
    <property type="entry name" value="DNA-glycosylase"/>
    <property type="match status" value="1"/>
</dbReference>
<dbReference type="GO" id="GO:0051539">
    <property type="term" value="F:4 iron, 4 sulfur cluster binding"/>
    <property type="evidence" value="ECO:0007669"/>
    <property type="project" value="UniProtKB-UniRule"/>
</dbReference>
<dbReference type="InterPro" id="IPR005760">
    <property type="entry name" value="A/G_AdeGlyc_MutY"/>
</dbReference>
<dbReference type="EC" id="3.2.2.31" evidence="4 14"/>
<dbReference type="GO" id="GO:0006298">
    <property type="term" value="P:mismatch repair"/>
    <property type="evidence" value="ECO:0007669"/>
    <property type="project" value="TreeGrafter"/>
</dbReference>
<evidence type="ECO:0000256" key="7">
    <source>
        <dbReference type="ARBA" id="ARBA00022723"/>
    </source>
</evidence>
<evidence type="ECO:0000256" key="3">
    <source>
        <dbReference type="ARBA" id="ARBA00008343"/>
    </source>
</evidence>
<dbReference type="InterPro" id="IPR023170">
    <property type="entry name" value="HhH_base_excis_C"/>
</dbReference>
<dbReference type="InterPro" id="IPR011257">
    <property type="entry name" value="DNA_glycosylase"/>
</dbReference>
<evidence type="ECO:0000256" key="10">
    <source>
        <dbReference type="ARBA" id="ARBA00023004"/>
    </source>
</evidence>
<evidence type="ECO:0000256" key="14">
    <source>
        <dbReference type="RuleBase" id="RU365096"/>
    </source>
</evidence>
<accession>A0A3S8ZT10</accession>
<evidence type="ECO:0000256" key="8">
    <source>
        <dbReference type="ARBA" id="ARBA00022763"/>
    </source>
</evidence>
<evidence type="ECO:0000256" key="1">
    <source>
        <dbReference type="ARBA" id="ARBA00000843"/>
    </source>
</evidence>
<evidence type="ECO:0000256" key="4">
    <source>
        <dbReference type="ARBA" id="ARBA00012045"/>
    </source>
</evidence>
<dbReference type="NCBIfam" id="TIGR01084">
    <property type="entry name" value="mutY"/>
    <property type="match status" value="1"/>
</dbReference>
<evidence type="ECO:0000256" key="6">
    <source>
        <dbReference type="ARBA" id="ARBA00022485"/>
    </source>
</evidence>
<dbReference type="InterPro" id="IPR004036">
    <property type="entry name" value="Endonuclease-III-like_CS2"/>
</dbReference>
<sequence>MSDFSRRLIAWQAIHGRHNLPWQVSDPYRVWLSEIMLQQTQVTTVIPYYQQFLGHFPDVASLAAASPDDVLARWSGLGYYSRARNLHKAAKMVMERFNGQFPRTPTLLAELPGVGPSTAAAIAAFSFGEQAAILDGNVKRVLARWAGINGYPGTKVIERELWQLATNLLPDHGIERYTQSLMDLGATICTPKKPACMACPVQADCIARQQGRQAELPTPKPRKVSPERQTVLMMVEKSGKILLERRPPSGIWGGLWSLPEASSTLEASQACQQRFGLNVEFDNAEEDFVHVFTHFRLTITPLPGSVISQTALAHEDHLGWFSQAEALQLGLPTPIRKLIASRRG</sequence>
<evidence type="ECO:0000259" key="15">
    <source>
        <dbReference type="SMART" id="SM00478"/>
    </source>
</evidence>
<dbReference type="InterPro" id="IPR003265">
    <property type="entry name" value="HhH-GPD_domain"/>
</dbReference>
<keyword evidence="9" id="KW-0378">Hydrolase</keyword>
<evidence type="ECO:0000256" key="9">
    <source>
        <dbReference type="ARBA" id="ARBA00022801"/>
    </source>
</evidence>
<dbReference type="Pfam" id="PF00730">
    <property type="entry name" value="HhH-GPD"/>
    <property type="match status" value="1"/>
</dbReference>
<keyword evidence="12" id="KW-0234">DNA repair</keyword>